<dbReference type="InterPro" id="IPR033599">
    <property type="entry name" value="TAF1B/Rrn7"/>
</dbReference>
<keyword evidence="17" id="KW-1185">Reference proteome</keyword>
<protein>
    <recommendedName>
        <fullName evidence="3">TATA box-binding protein-associated factor RNA polymerase I subunit B</fullName>
    </recommendedName>
    <alternativeName>
        <fullName evidence="11">TATA box-binding protein-associated factor 1B</fullName>
    </alternativeName>
</protein>
<evidence type="ECO:0000256" key="5">
    <source>
        <dbReference type="ARBA" id="ARBA00022771"/>
    </source>
</evidence>
<dbReference type="AlphaFoldDB" id="A0A8T2JTC2"/>
<keyword evidence="10" id="KW-0539">Nucleus</keyword>
<evidence type="ECO:0000259" key="14">
    <source>
        <dbReference type="Pfam" id="PF20644"/>
    </source>
</evidence>
<dbReference type="InterPro" id="IPR048538">
    <property type="entry name" value="Rrn7_cyclin_C"/>
</dbReference>
<proteinExistence type="inferred from homology"/>
<evidence type="ECO:0000256" key="10">
    <source>
        <dbReference type="ARBA" id="ARBA00023242"/>
    </source>
</evidence>
<feature type="domain" description="Rrn7/TAF1B N-terminal cyclin" evidence="14">
    <location>
        <begin position="79"/>
        <end position="242"/>
    </location>
</feature>
<evidence type="ECO:0000259" key="13">
    <source>
        <dbReference type="Pfam" id="PF11781"/>
    </source>
</evidence>
<dbReference type="GO" id="GO:0001164">
    <property type="term" value="F:RNA polymerase I core promoter sequence-specific DNA binding"/>
    <property type="evidence" value="ECO:0007669"/>
    <property type="project" value="InterPro"/>
</dbReference>
<dbReference type="Pfam" id="PF20644">
    <property type="entry name" value="Rrn7_cyclin_N"/>
    <property type="match status" value="1"/>
</dbReference>
<dbReference type="GO" id="GO:0070860">
    <property type="term" value="C:RNA polymerase I core factor complex"/>
    <property type="evidence" value="ECO:0007669"/>
    <property type="project" value="InterPro"/>
</dbReference>
<evidence type="ECO:0000256" key="9">
    <source>
        <dbReference type="ARBA" id="ARBA00023163"/>
    </source>
</evidence>
<keyword evidence="7" id="KW-0805">Transcription regulation</keyword>
<dbReference type="OrthoDB" id="10069252at2759"/>
<feature type="compositionally biased region" description="Polar residues" evidence="12">
    <location>
        <begin position="130"/>
        <end position="139"/>
    </location>
</feature>
<comment type="subcellular location">
    <subcellularLocation>
        <location evidence="1">Nucleus</location>
        <location evidence="1">Nucleolus</location>
    </subcellularLocation>
</comment>
<evidence type="ECO:0000313" key="16">
    <source>
        <dbReference type="EMBL" id="KAG8445626.1"/>
    </source>
</evidence>
<evidence type="ECO:0000256" key="7">
    <source>
        <dbReference type="ARBA" id="ARBA00023015"/>
    </source>
</evidence>
<keyword evidence="6" id="KW-0862">Zinc</keyword>
<reference evidence="16" key="1">
    <citation type="thesis" date="2020" institute="ProQuest LLC" country="789 East Eisenhower Parkway, Ann Arbor, MI, USA">
        <title>Comparative Genomics and Chromosome Evolution.</title>
        <authorList>
            <person name="Mudd A.B."/>
        </authorList>
    </citation>
    <scope>NUCLEOTIDE SEQUENCE</scope>
    <source>
        <strain evidence="16">Female2</strain>
        <tissue evidence="16">Blood</tissue>
    </source>
</reference>
<dbReference type="InterPro" id="IPR021752">
    <property type="entry name" value="TF_Rrn7_Zf"/>
</dbReference>
<dbReference type="Pfam" id="PF20645">
    <property type="entry name" value="Rrn7_cyclin_C"/>
    <property type="match status" value="1"/>
</dbReference>
<feature type="domain" description="RRN7-type" evidence="13">
    <location>
        <begin position="8"/>
        <end position="39"/>
    </location>
</feature>
<dbReference type="EMBL" id="JAACNH010000004">
    <property type="protein sequence ID" value="KAG8445626.1"/>
    <property type="molecule type" value="Genomic_DNA"/>
</dbReference>
<evidence type="ECO:0000256" key="4">
    <source>
        <dbReference type="ARBA" id="ARBA00022723"/>
    </source>
</evidence>
<evidence type="ECO:0000259" key="15">
    <source>
        <dbReference type="Pfam" id="PF20645"/>
    </source>
</evidence>
<evidence type="ECO:0000256" key="8">
    <source>
        <dbReference type="ARBA" id="ARBA00023125"/>
    </source>
</evidence>
<keyword evidence="9" id="KW-0804">Transcription</keyword>
<gene>
    <name evidence="16" type="ORF">GDO86_010417</name>
</gene>
<evidence type="ECO:0000256" key="12">
    <source>
        <dbReference type="SAM" id="MobiDB-lite"/>
    </source>
</evidence>
<feature type="domain" description="Rrn7/TAF1B C-terminal cyclin" evidence="15">
    <location>
        <begin position="262"/>
        <end position="449"/>
    </location>
</feature>
<sequence length="573" mass="66980">MEEEDTRGYNKPCPQCSEINWGISDEGRFYCKSCHTIIEKTKDNEVSEMIIGRVQSISRGLRTKKKHEKGWEWYICEGFQFILLKQAQALQTLGVAHQIKDEVICTFWRRFLQKTNQAYVKKPHYRSNSSIVSESQTSHSEGDSELEAFSFSEEEHTDTSAGLPTSGNSTSAAESAVSHLSGSVDGSSYMKRSRRGTVKMSMPMTLAFCYLALLWLRESITLSDLLRFVFEQHIPYLNIEQHFPEEIKIYGPDIKIFKVQTFPEYNDILKKSYELGIFLDLPRFPPITENCFFHPNVLCMKYLLEVNLPDELHYWTCHITKLGGFDDVHYLTLDPARRRTKHICYDVQAAAIIIVVLKIIFALDDETEWQLSKTSEIKNQRKEEKMLFDFREWYTTIRPCYEQAQQMLEGELARFLWRGEKKLYYSHTIKQQLQKKKQMSDNLRRQFTKLTGATADTGKKSPSSFLFNWEEQNTDRICFHGHSLEAFMQKGKKTLSAANANYWLSSLKKCRAKICKHSELYEESLFPRSYHFVVSLFAFLLGVKHCVIHHQVCLIEEHIYQEKYKGKKRKSKK</sequence>
<organism evidence="16 17">
    <name type="scientific">Hymenochirus boettgeri</name>
    <name type="common">Congo dwarf clawed frog</name>
    <dbReference type="NCBI Taxonomy" id="247094"/>
    <lineage>
        <taxon>Eukaryota</taxon>
        <taxon>Metazoa</taxon>
        <taxon>Chordata</taxon>
        <taxon>Craniata</taxon>
        <taxon>Vertebrata</taxon>
        <taxon>Euteleostomi</taxon>
        <taxon>Amphibia</taxon>
        <taxon>Batrachia</taxon>
        <taxon>Anura</taxon>
        <taxon>Pipoidea</taxon>
        <taxon>Pipidae</taxon>
        <taxon>Pipinae</taxon>
        <taxon>Hymenochirus</taxon>
    </lineage>
</organism>
<comment type="similarity">
    <text evidence="2">Belongs to the RRN7/TAF1B family.</text>
</comment>
<dbReference type="PANTHER" id="PTHR31576">
    <property type="entry name" value="TATA BOX-BINDING PROTEIN-ASSOCIATED FACTOR RNA POLYMERASE I SUBUNIT B"/>
    <property type="match status" value="1"/>
</dbReference>
<dbReference type="GO" id="GO:0008270">
    <property type="term" value="F:zinc ion binding"/>
    <property type="evidence" value="ECO:0007669"/>
    <property type="project" value="UniProtKB-KW"/>
</dbReference>
<evidence type="ECO:0000313" key="17">
    <source>
        <dbReference type="Proteomes" id="UP000812440"/>
    </source>
</evidence>
<dbReference type="Proteomes" id="UP000812440">
    <property type="component" value="Chromosome 5"/>
</dbReference>
<accession>A0A8T2JTC2</accession>
<name>A0A8T2JTC2_9PIPI</name>
<dbReference type="GO" id="GO:0042790">
    <property type="term" value="P:nucleolar large rRNA transcription by RNA polymerase I"/>
    <property type="evidence" value="ECO:0007669"/>
    <property type="project" value="TreeGrafter"/>
</dbReference>
<comment type="caution">
    <text evidence="16">The sequence shown here is derived from an EMBL/GenBank/DDBJ whole genome shotgun (WGS) entry which is preliminary data.</text>
</comment>
<evidence type="ECO:0000256" key="6">
    <source>
        <dbReference type="ARBA" id="ARBA00022833"/>
    </source>
</evidence>
<dbReference type="Pfam" id="PF11781">
    <property type="entry name" value="Zn_ribbon_RRN7"/>
    <property type="match status" value="1"/>
</dbReference>
<keyword evidence="5" id="KW-0863">Zinc-finger</keyword>
<evidence type="ECO:0000256" key="3">
    <source>
        <dbReference type="ARBA" id="ARBA00018994"/>
    </source>
</evidence>
<evidence type="ECO:0000256" key="11">
    <source>
        <dbReference type="ARBA" id="ARBA00032500"/>
    </source>
</evidence>
<evidence type="ECO:0000256" key="2">
    <source>
        <dbReference type="ARBA" id="ARBA00006899"/>
    </source>
</evidence>
<dbReference type="PANTHER" id="PTHR31576:SF2">
    <property type="entry name" value="TATA BOX-BINDING PROTEIN-ASSOCIATED FACTOR RNA POLYMERASE I SUBUNIT B"/>
    <property type="match status" value="1"/>
</dbReference>
<keyword evidence="4" id="KW-0479">Metal-binding</keyword>
<evidence type="ECO:0000256" key="1">
    <source>
        <dbReference type="ARBA" id="ARBA00004604"/>
    </source>
</evidence>
<feature type="region of interest" description="Disordered" evidence="12">
    <location>
        <begin position="130"/>
        <end position="151"/>
    </location>
</feature>
<dbReference type="InterPro" id="IPR048540">
    <property type="entry name" value="Rrn7_cyclin_N"/>
</dbReference>
<keyword evidence="8" id="KW-0238">DNA-binding</keyword>
<dbReference type="GO" id="GO:0005668">
    <property type="term" value="C:RNA polymerase transcription factor SL1 complex"/>
    <property type="evidence" value="ECO:0007669"/>
    <property type="project" value="TreeGrafter"/>
</dbReference>